<feature type="region of interest" description="Disordered" evidence="1">
    <location>
        <begin position="217"/>
        <end position="239"/>
    </location>
</feature>
<dbReference type="AlphaFoldDB" id="A0A9P7A628"/>
<dbReference type="Proteomes" id="UP000714275">
    <property type="component" value="Unassembled WGS sequence"/>
</dbReference>
<reference evidence="3" key="1">
    <citation type="journal article" date="2020" name="New Phytol.">
        <title>Comparative genomics reveals dynamic genome evolution in host specialist ectomycorrhizal fungi.</title>
        <authorList>
            <person name="Lofgren L.A."/>
            <person name="Nguyen N.H."/>
            <person name="Vilgalys R."/>
            <person name="Ruytinx J."/>
            <person name="Liao H.L."/>
            <person name="Branco S."/>
            <person name="Kuo A."/>
            <person name="LaButti K."/>
            <person name="Lipzen A."/>
            <person name="Andreopoulos W."/>
            <person name="Pangilinan J."/>
            <person name="Riley R."/>
            <person name="Hundley H."/>
            <person name="Na H."/>
            <person name="Barry K."/>
            <person name="Grigoriev I.V."/>
            <person name="Stajich J.E."/>
            <person name="Kennedy P.G."/>
        </authorList>
    </citation>
    <scope>NUCLEOTIDE SEQUENCE</scope>
    <source>
        <strain evidence="3">DOB743</strain>
    </source>
</reference>
<dbReference type="PROSITE" id="PS00028">
    <property type="entry name" value="ZINC_FINGER_C2H2_1"/>
    <property type="match status" value="1"/>
</dbReference>
<evidence type="ECO:0000256" key="1">
    <source>
        <dbReference type="SAM" id="MobiDB-lite"/>
    </source>
</evidence>
<feature type="compositionally biased region" description="Low complexity" evidence="1">
    <location>
        <begin position="362"/>
        <end position="385"/>
    </location>
</feature>
<dbReference type="EMBL" id="JABBWD010000002">
    <property type="protein sequence ID" value="KAG1783160.1"/>
    <property type="molecule type" value="Genomic_DNA"/>
</dbReference>
<feature type="compositionally biased region" description="Polar residues" evidence="1">
    <location>
        <begin position="168"/>
        <end position="180"/>
    </location>
</feature>
<feature type="compositionally biased region" description="Polar residues" evidence="1">
    <location>
        <begin position="95"/>
        <end position="104"/>
    </location>
</feature>
<name>A0A9P7A628_9AGAM</name>
<feature type="compositionally biased region" description="Polar residues" evidence="1">
    <location>
        <begin position="66"/>
        <end position="75"/>
    </location>
</feature>
<comment type="caution">
    <text evidence="3">The sequence shown here is derived from an EMBL/GenBank/DDBJ whole genome shotgun (WGS) entry which is preliminary data.</text>
</comment>
<accession>A0A9P7A628</accession>
<feature type="region of interest" description="Disordered" evidence="1">
    <location>
        <begin position="296"/>
        <end position="404"/>
    </location>
</feature>
<feature type="region of interest" description="Disordered" evidence="1">
    <location>
        <begin position="57"/>
        <end position="137"/>
    </location>
</feature>
<feature type="domain" description="C2H2-type" evidence="2">
    <location>
        <begin position="19"/>
        <end position="42"/>
    </location>
</feature>
<feature type="region of interest" description="Disordered" evidence="1">
    <location>
        <begin position="163"/>
        <end position="189"/>
    </location>
</feature>
<evidence type="ECO:0000259" key="2">
    <source>
        <dbReference type="PROSITE" id="PS00028"/>
    </source>
</evidence>
<protein>
    <recommendedName>
        <fullName evidence="2">C2H2-type domain-containing protein</fullName>
    </recommendedName>
</protein>
<evidence type="ECO:0000313" key="3">
    <source>
        <dbReference type="EMBL" id="KAG1783160.1"/>
    </source>
</evidence>
<feature type="compositionally biased region" description="Polar residues" evidence="1">
    <location>
        <begin position="259"/>
        <end position="278"/>
    </location>
</feature>
<sequence>MIQSDSSHPQPSPPRIFFCCWDWCRLTFSTVDELASHVRHDHIWELQPMNKKEIVRMRKQDAAEAQSVTESSGSSVPVHLSNGGLHLSSADYADQGSSGSQPFASSRAHPSRILSPTSLTPPTSHQSTSFPPPEQTPLLHAVHGVDLRQPSAALQATPARGRDFPSFAQLSSPADTSSIASLPRSPDLSTLSFRPDLASQVDSFDRRHSRLSEIAQTHANMSLHHSRTDSSSSSQDAVERQLIREDAADISIQSIQIQTPETVHNNTTEGAALSTSENPATIVAGMAVDMADADLQWPESEPERTPASRPRQLSPPAERERIEYHSSPIVIQNGRGRHFRSGTLHISPSPKGTAPKSALAPSQSSQDSQMTSNSSLSQNSAQSHSFVLQTQAPYQSQSSELSQI</sequence>
<evidence type="ECO:0000313" key="4">
    <source>
        <dbReference type="Proteomes" id="UP000714275"/>
    </source>
</evidence>
<dbReference type="InterPro" id="IPR013087">
    <property type="entry name" value="Znf_C2H2_type"/>
</dbReference>
<organism evidence="3 4">
    <name type="scientific">Suillus placidus</name>
    <dbReference type="NCBI Taxonomy" id="48579"/>
    <lineage>
        <taxon>Eukaryota</taxon>
        <taxon>Fungi</taxon>
        <taxon>Dikarya</taxon>
        <taxon>Basidiomycota</taxon>
        <taxon>Agaricomycotina</taxon>
        <taxon>Agaricomycetes</taxon>
        <taxon>Agaricomycetidae</taxon>
        <taxon>Boletales</taxon>
        <taxon>Suillineae</taxon>
        <taxon>Suillaceae</taxon>
        <taxon>Suillus</taxon>
    </lineage>
</organism>
<feature type="compositionally biased region" description="Polar residues" evidence="1">
    <location>
        <begin position="386"/>
        <end position="404"/>
    </location>
</feature>
<feature type="compositionally biased region" description="Polar residues" evidence="1">
    <location>
        <begin position="114"/>
        <end position="129"/>
    </location>
</feature>
<gene>
    <name evidence="3" type="ORF">EV702DRAFT_245231</name>
</gene>
<dbReference type="OrthoDB" id="2690228at2759"/>
<keyword evidence="4" id="KW-1185">Reference proteome</keyword>
<feature type="region of interest" description="Disordered" evidence="1">
    <location>
        <begin position="258"/>
        <end position="278"/>
    </location>
</feature>
<proteinExistence type="predicted"/>